<evidence type="ECO:0000256" key="4">
    <source>
        <dbReference type="ARBA" id="ARBA00013078"/>
    </source>
</evidence>
<dbReference type="Gene3D" id="1.10.150.240">
    <property type="entry name" value="Putative phosphatase, domain 2"/>
    <property type="match status" value="1"/>
</dbReference>
<dbReference type="NCBIfam" id="TIGR01509">
    <property type="entry name" value="HAD-SF-IA-v3"/>
    <property type="match status" value="1"/>
</dbReference>
<dbReference type="PANTHER" id="PTHR43434">
    <property type="entry name" value="PHOSPHOGLYCOLATE PHOSPHATASE"/>
    <property type="match status" value="1"/>
</dbReference>
<name>A0A1G7GPD9_9RHOB</name>
<reference evidence="5 6" key="1">
    <citation type="submission" date="2016-10" db="EMBL/GenBank/DDBJ databases">
        <authorList>
            <person name="de Groot N.N."/>
        </authorList>
    </citation>
    <scope>NUCLEOTIDE SEQUENCE [LARGE SCALE GENOMIC DNA]</scope>
    <source>
        <strain evidence="5 6">DSM 27375</strain>
    </source>
</reference>
<dbReference type="PANTHER" id="PTHR43434:SF1">
    <property type="entry name" value="PHOSPHOGLYCOLATE PHOSPHATASE"/>
    <property type="match status" value="1"/>
</dbReference>
<dbReference type="GO" id="GO:0005829">
    <property type="term" value="C:cytosol"/>
    <property type="evidence" value="ECO:0007669"/>
    <property type="project" value="TreeGrafter"/>
</dbReference>
<evidence type="ECO:0000256" key="3">
    <source>
        <dbReference type="ARBA" id="ARBA00006171"/>
    </source>
</evidence>
<dbReference type="PRINTS" id="PR00413">
    <property type="entry name" value="HADHALOGNASE"/>
</dbReference>
<dbReference type="InterPro" id="IPR023198">
    <property type="entry name" value="PGP-like_dom2"/>
</dbReference>
<dbReference type="Proteomes" id="UP000182284">
    <property type="component" value="Unassembled WGS sequence"/>
</dbReference>
<dbReference type="SUPFAM" id="SSF56784">
    <property type="entry name" value="HAD-like"/>
    <property type="match status" value="1"/>
</dbReference>
<dbReference type="Pfam" id="PF00702">
    <property type="entry name" value="Hydrolase"/>
    <property type="match status" value="1"/>
</dbReference>
<dbReference type="SFLD" id="SFLDG01129">
    <property type="entry name" value="C1.5:_HAD__Beta-PGM__Phosphata"/>
    <property type="match status" value="1"/>
</dbReference>
<dbReference type="InterPro" id="IPR006439">
    <property type="entry name" value="HAD-SF_hydro_IA"/>
</dbReference>
<dbReference type="SFLD" id="SFLDS00003">
    <property type="entry name" value="Haloacid_Dehalogenase"/>
    <property type="match status" value="1"/>
</dbReference>
<sequence>MSLFPKTPQQTPSAISAILFDKDGTLMDFQGSWGPWAQGVILEICGGSGEKAEAVALAMGFDMAQVRFHPDSAMIAGTPEDVLEVLQPHFPQLTQQQILARLDADPDRFLPMPVPGLGNICAALTQAGYALAVVTNDFEASAHDHLRQMDVSAHFSAVVGYDSGYGGKPAPGPCLGAAERLGVAPSGCVMVGDSLHDLVAGRAAGMMTVAVLTGVAQAHELAPHADVVLDSVADLFDWLCHKEI</sequence>
<dbReference type="OrthoDB" id="9797743at2"/>
<evidence type="ECO:0000256" key="2">
    <source>
        <dbReference type="ARBA" id="ARBA00004818"/>
    </source>
</evidence>
<dbReference type="InterPro" id="IPR036412">
    <property type="entry name" value="HAD-like_sf"/>
</dbReference>
<accession>A0A1G7GPD9</accession>
<dbReference type="InterPro" id="IPR023214">
    <property type="entry name" value="HAD_sf"/>
</dbReference>
<evidence type="ECO:0000256" key="1">
    <source>
        <dbReference type="ARBA" id="ARBA00000830"/>
    </source>
</evidence>
<evidence type="ECO:0000313" key="5">
    <source>
        <dbReference type="EMBL" id="SDE90025.1"/>
    </source>
</evidence>
<dbReference type="InterPro" id="IPR050155">
    <property type="entry name" value="HAD-like_hydrolase_sf"/>
</dbReference>
<comment type="pathway">
    <text evidence="2">Organic acid metabolism; glycolate biosynthesis; glycolate from 2-phosphoglycolate: step 1/1.</text>
</comment>
<comment type="similarity">
    <text evidence="3">Belongs to the HAD-like hydrolase superfamily. CbbY/CbbZ/Gph/YieH family.</text>
</comment>
<dbReference type="GO" id="GO:0006281">
    <property type="term" value="P:DNA repair"/>
    <property type="evidence" value="ECO:0007669"/>
    <property type="project" value="TreeGrafter"/>
</dbReference>
<dbReference type="NCBIfam" id="TIGR01549">
    <property type="entry name" value="HAD-SF-IA-v1"/>
    <property type="match status" value="1"/>
</dbReference>
<protein>
    <recommendedName>
        <fullName evidence="4">phosphoglycolate phosphatase</fullName>
        <ecNumber evidence="4">3.1.3.18</ecNumber>
    </recommendedName>
</protein>
<dbReference type="EC" id="3.1.3.18" evidence="4"/>
<dbReference type="EMBL" id="FNBL01000001">
    <property type="protein sequence ID" value="SDE90025.1"/>
    <property type="molecule type" value="Genomic_DNA"/>
</dbReference>
<dbReference type="GO" id="GO:0008967">
    <property type="term" value="F:phosphoglycolate phosphatase activity"/>
    <property type="evidence" value="ECO:0007669"/>
    <property type="project" value="UniProtKB-EC"/>
</dbReference>
<dbReference type="AlphaFoldDB" id="A0A1G7GPD9"/>
<proteinExistence type="inferred from homology"/>
<dbReference type="RefSeq" id="WP_074640965.1">
    <property type="nucleotide sequence ID" value="NZ_FNBL01000001.1"/>
</dbReference>
<comment type="catalytic activity">
    <reaction evidence="1">
        <text>2-phosphoglycolate + H2O = glycolate + phosphate</text>
        <dbReference type="Rhea" id="RHEA:14369"/>
        <dbReference type="ChEBI" id="CHEBI:15377"/>
        <dbReference type="ChEBI" id="CHEBI:29805"/>
        <dbReference type="ChEBI" id="CHEBI:43474"/>
        <dbReference type="ChEBI" id="CHEBI:58033"/>
        <dbReference type="EC" id="3.1.3.18"/>
    </reaction>
</comment>
<gene>
    <name evidence="5" type="ORF">SAMN04488117_101657</name>
</gene>
<dbReference type="Gene3D" id="3.40.50.1000">
    <property type="entry name" value="HAD superfamily/HAD-like"/>
    <property type="match status" value="1"/>
</dbReference>
<evidence type="ECO:0000313" key="6">
    <source>
        <dbReference type="Proteomes" id="UP000182284"/>
    </source>
</evidence>
<organism evidence="5 6">
    <name type="scientific">Celeribacter baekdonensis</name>
    <dbReference type="NCBI Taxonomy" id="875171"/>
    <lineage>
        <taxon>Bacteria</taxon>
        <taxon>Pseudomonadati</taxon>
        <taxon>Pseudomonadota</taxon>
        <taxon>Alphaproteobacteria</taxon>
        <taxon>Rhodobacterales</taxon>
        <taxon>Roseobacteraceae</taxon>
        <taxon>Celeribacter</taxon>
    </lineage>
</organism>